<dbReference type="Gene3D" id="3.40.50.300">
    <property type="entry name" value="P-loop containing nucleotide triphosphate hydrolases"/>
    <property type="match status" value="2"/>
</dbReference>
<dbReference type="GO" id="GO:0051539">
    <property type="term" value="F:4 iron, 4 sulfur cluster binding"/>
    <property type="evidence" value="ECO:0007669"/>
    <property type="project" value="UniProtKB-KW"/>
</dbReference>
<protein>
    <submittedName>
        <fullName evidence="16">DNA repair helicase</fullName>
    </submittedName>
</protein>
<dbReference type="InterPro" id="IPR013020">
    <property type="entry name" value="Rad3/Chl1-like"/>
</dbReference>
<dbReference type="AlphaFoldDB" id="A0A146KJT4"/>
<dbReference type="SMART" id="SM00488">
    <property type="entry name" value="DEXDc2"/>
    <property type="match status" value="1"/>
</dbReference>
<evidence type="ECO:0000256" key="14">
    <source>
        <dbReference type="ARBA" id="ARBA00023242"/>
    </source>
</evidence>
<feature type="domain" description="Helicase ATP-binding" evidence="15">
    <location>
        <begin position="1"/>
        <end position="323"/>
    </location>
</feature>
<keyword evidence="9" id="KW-0408">Iron</keyword>
<keyword evidence="11" id="KW-0238">DNA-binding</keyword>
<dbReference type="GO" id="GO:0016818">
    <property type="term" value="F:hydrolase activity, acting on acid anhydrides, in phosphorus-containing anhydrides"/>
    <property type="evidence" value="ECO:0007669"/>
    <property type="project" value="InterPro"/>
</dbReference>
<keyword evidence="5" id="KW-0227">DNA damage</keyword>
<dbReference type="GO" id="GO:0005634">
    <property type="term" value="C:nucleus"/>
    <property type="evidence" value="ECO:0007669"/>
    <property type="project" value="UniProtKB-SubCell"/>
</dbReference>
<evidence type="ECO:0000256" key="4">
    <source>
        <dbReference type="ARBA" id="ARBA00022741"/>
    </source>
</evidence>
<proteinExistence type="predicted"/>
<evidence type="ECO:0000256" key="6">
    <source>
        <dbReference type="ARBA" id="ARBA00022801"/>
    </source>
</evidence>
<keyword evidence="13" id="KW-0413">Isomerase</keyword>
<dbReference type="SMART" id="SM00491">
    <property type="entry name" value="HELICc2"/>
    <property type="match status" value="1"/>
</dbReference>
<keyword evidence="8" id="KW-0067">ATP-binding</keyword>
<dbReference type="SUPFAM" id="SSF52540">
    <property type="entry name" value="P-loop containing nucleoside triphosphate hydrolases"/>
    <property type="match status" value="1"/>
</dbReference>
<dbReference type="InterPro" id="IPR045028">
    <property type="entry name" value="DinG/Rad3-like"/>
</dbReference>
<evidence type="ECO:0000256" key="12">
    <source>
        <dbReference type="ARBA" id="ARBA00023204"/>
    </source>
</evidence>
<gene>
    <name evidence="16" type="ORF">TPC1_10689</name>
</gene>
<dbReference type="GO" id="GO:0046872">
    <property type="term" value="F:metal ion binding"/>
    <property type="evidence" value="ECO:0007669"/>
    <property type="project" value="UniProtKB-KW"/>
</dbReference>
<keyword evidence="7 16" id="KW-0347">Helicase</keyword>
<dbReference type="InterPro" id="IPR014013">
    <property type="entry name" value="Helic_SF1/SF2_ATP-bd_DinG/Rad3"/>
</dbReference>
<dbReference type="Pfam" id="PF13307">
    <property type="entry name" value="Helicase_C_2"/>
    <property type="match status" value="1"/>
</dbReference>
<keyword evidence="10" id="KW-0411">Iron-sulfur</keyword>
<evidence type="ECO:0000256" key="9">
    <source>
        <dbReference type="ARBA" id="ARBA00023004"/>
    </source>
</evidence>
<name>A0A146KJT4_9EUKA</name>
<dbReference type="GO" id="GO:0003677">
    <property type="term" value="F:DNA binding"/>
    <property type="evidence" value="ECO:0007669"/>
    <property type="project" value="UniProtKB-KW"/>
</dbReference>
<dbReference type="NCBIfam" id="TIGR00604">
    <property type="entry name" value="rad3"/>
    <property type="match status" value="1"/>
</dbReference>
<dbReference type="InterPro" id="IPR010614">
    <property type="entry name" value="RAD3-like_helicase_DEAD"/>
</dbReference>
<dbReference type="PANTHER" id="PTHR11472:SF34">
    <property type="entry name" value="REGULATOR OF TELOMERE ELONGATION HELICASE 1"/>
    <property type="match status" value="1"/>
</dbReference>
<comment type="subcellular location">
    <subcellularLocation>
        <location evidence="1">Nucleus</location>
    </subcellularLocation>
</comment>
<reference evidence="16" key="1">
    <citation type="submission" date="2015-07" db="EMBL/GenBank/DDBJ databases">
        <title>Adaptation to a free-living lifestyle via gene acquisitions in the diplomonad Trepomonas sp. PC1.</title>
        <authorList>
            <person name="Xu F."/>
            <person name="Jerlstrom-Hultqvist J."/>
            <person name="Kolisko M."/>
            <person name="Simpson A.G.B."/>
            <person name="Roger A.J."/>
            <person name="Svard S.G."/>
            <person name="Andersson J.O."/>
        </authorList>
    </citation>
    <scope>NUCLEOTIDE SEQUENCE</scope>
    <source>
        <strain evidence="16">PC1</strain>
    </source>
</reference>
<evidence type="ECO:0000256" key="5">
    <source>
        <dbReference type="ARBA" id="ARBA00022763"/>
    </source>
</evidence>
<dbReference type="InterPro" id="IPR006554">
    <property type="entry name" value="Helicase-like_DEXD_c2"/>
</dbReference>
<dbReference type="GO" id="GO:0006281">
    <property type="term" value="P:DNA repair"/>
    <property type="evidence" value="ECO:0007669"/>
    <property type="project" value="UniProtKB-KW"/>
</dbReference>
<keyword evidence="14" id="KW-0539">Nucleus</keyword>
<keyword evidence="12" id="KW-0234">DNA repair</keyword>
<dbReference type="Pfam" id="PF06733">
    <property type="entry name" value="DEAD_2"/>
    <property type="match status" value="1"/>
</dbReference>
<dbReference type="GO" id="GO:0005524">
    <property type="term" value="F:ATP binding"/>
    <property type="evidence" value="ECO:0007669"/>
    <property type="project" value="UniProtKB-KW"/>
</dbReference>
<dbReference type="InterPro" id="IPR027417">
    <property type="entry name" value="P-loop_NTPase"/>
</dbReference>
<dbReference type="EMBL" id="GDID01000512">
    <property type="protein sequence ID" value="JAP96094.1"/>
    <property type="molecule type" value="Transcribed_RNA"/>
</dbReference>
<evidence type="ECO:0000256" key="1">
    <source>
        <dbReference type="ARBA" id="ARBA00004123"/>
    </source>
</evidence>
<keyword evidence="2" id="KW-0004">4Fe-4S</keyword>
<dbReference type="GO" id="GO:0003678">
    <property type="term" value="F:DNA helicase activity"/>
    <property type="evidence" value="ECO:0007669"/>
    <property type="project" value="InterPro"/>
</dbReference>
<evidence type="ECO:0000256" key="10">
    <source>
        <dbReference type="ARBA" id="ARBA00023014"/>
    </source>
</evidence>
<evidence type="ECO:0000256" key="13">
    <source>
        <dbReference type="ARBA" id="ARBA00023235"/>
    </source>
</evidence>
<accession>A0A146KJT4</accession>
<dbReference type="PROSITE" id="PS51193">
    <property type="entry name" value="HELICASE_ATP_BIND_2"/>
    <property type="match status" value="1"/>
</dbReference>
<evidence type="ECO:0000256" key="3">
    <source>
        <dbReference type="ARBA" id="ARBA00022723"/>
    </source>
</evidence>
<keyword evidence="4" id="KW-0547">Nucleotide-binding</keyword>
<dbReference type="InterPro" id="IPR006555">
    <property type="entry name" value="ATP-dep_Helicase_C"/>
</dbReference>
<keyword evidence="6" id="KW-0378">Hydrolase</keyword>
<evidence type="ECO:0000256" key="7">
    <source>
        <dbReference type="ARBA" id="ARBA00022806"/>
    </source>
</evidence>
<dbReference type="PANTHER" id="PTHR11472">
    <property type="entry name" value="DNA REPAIR DEAD HELICASE RAD3/XP-D SUBFAMILY MEMBER"/>
    <property type="match status" value="1"/>
</dbReference>
<organism evidence="16">
    <name type="scientific">Trepomonas sp. PC1</name>
    <dbReference type="NCBI Taxonomy" id="1076344"/>
    <lineage>
        <taxon>Eukaryota</taxon>
        <taxon>Metamonada</taxon>
        <taxon>Diplomonadida</taxon>
        <taxon>Hexamitidae</taxon>
        <taxon>Hexamitinae</taxon>
        <taxon>Trepomonas</taxon>
    </lineage>
</organism>
<keyword evidence="3" id="KW-0479">Metal-binding</keyword>
<evidence type="ECO:0000256" key="11">
    <source>
        <dbReference type="ARBA" id="ARBA00023125"/>
    </source>
</evidence>
<sequence>THVDFPFIAQEQQQIYMNEFIKCMKKGRHCALEAPTGFGKTACVFASYIGFYRQYEKAINFAQILLLQQQEGRKLSLLNQLDLGGMKLEISQQNMKILFDFIKESSVLNQFIQCENNTIKVYLPSDEKVWKVPKLFFASRTHEQLKQATKSLFDHFTNPPPISYLSSRINYCQYDEAIKRSKQQNISINTICKSMQRNKKCIFDVNDQNPVASTDFEDFVLQSASQHKCPFHQSRNQINTAQIVFTPYNYVLDPGLAQKQISNNLERSIVVFDEAHSVSEVCKQVFSQQFQWKDLSAAISNLRLGLKLVNELKMQRSKLGYEEDENEYSQQMKHIDIGLSVLKQMKLNIENLQQIGEKAIKHFYFENVFDRITPNLLTEEMFETLEAVDNIIYNLKNDQNKASYAALYESEINNKNYGKISILAKVLQVYCQSIQYTKDFHEFQIIQVLEEDENGTEYKKFELICFTPELTFKQLIDKNIRMCLMTSGTLSPLDNLENQLNCDFLVKESMGHFFDLQKQMKAIIVTQFDQNSNQLIGTYDNRNSEYFMDISKTICHITQSMPNEGILVFVNSYQFMKELQSYLEVQITRKSKSHTDTVLMFEHEGVLQKYKDSVQKDKRRTILVAVQRGRISEGIDFSNELCRGVFIVSIPFPNNHSPVMQSNMKWLDKYGGKFTGNSFFMQQTFVTVNQAIGRVVRHQEDYGVVYLLDMRYADNKNYLPGWVRKILQTIVLVEEKADNFFQRKMKVSDYEKEINLEQMEKTLQNFNFQPKIKKPLQKLLTAKQILIGVQEFNGRSQEEKQQIEREVIEELKEQEILVRLEAAMRQNGMMRRVNLAKLLKQFKSDQQIIVALSKFDENEQMDIVSRFM</sequence>
<feature type="non-terminal residue" evidence="16">
    <location>
        <position position="1"/>
    </location>
</feature>
<evidence type="ECO:0000313" key="16">
    <source>
        <dbReference type="EMBL" id="JAP96094.1"/>
    </source>
</evidence>
<evidence type="ECO:0000256" key="8">
    <source>
        <dbReference type="ARBA" id="ARBA00022840"/>
    </source>
</evidence>
<evidence type="ECO:0000259" key="15">
    <source>
        <dbReference type="PROSITE" id="PS51193"/>
    </source>
</evidence>
<evidence type="ECO:0000256" key="2">
    <source>
        <dbReference type="ARBA" id="ARBA00022485"/>
    </source>
</evidence>